<dbReference type="InterPro" id="IPR013328">
    <property type="entry name" value="6PGD_dom2"/>
</dbReference>
<dbReference type="InterPro" id="IPR006176">
    <property type="entry name" value="3-OHacyl-CoA_DH_NAD-bd"/>
</dbReference>
<dbReference type="Gene3D" id="1.10.1040.50">
    <property type="match status" value="1"/>
</dbReference>
<organism evidence="5 6">
    <name type="scientific">Azospirillum rugosum</name>
    <dbReference type="NCBI Taxonomy" id="416170"/>
    <lineage>
        <taxon>Bacteria</taxon>
        <taxon>Pseudomonadati</taxon>
        <taxon>Pseudomonadota</taxon>
        <taxon>Alphaproteobacteria</taxon>
        <taxon>Rhodospirillales</taxon>
        <taxon>Azospirillaceae</taxon>
        <taxon>Azospirillum</taxon>
    </lineage>
</organism>
<gene>
    <name evidence="5" type="ORF">J2851_005506</name>
</gene>
<proteinExistence type="predicted"/>
<dbReference type="SUPFAM" id="SSF48179">
    <property type="entry name" value="6-phosphogluconate dehydrogenase C-terminal domain-like"/>
    <property type="match status" value="2"/>
</dbReference>
<protein>
    <submittedName>
        <fullName evidence="5">3-hydroxybutyryl-CoA dehydrogenase</fullName>
        <ecNumber evidence="5">1.1.1.157</ecNumber>
    </submittedName>
</protein>
<evidence type="ECO:0000313" key="5">
    <source>
        <dbReference type="EMBL" id="MBP2295695.1"/>
    </source>
</evidence>
<dbReference type="InterPro" id="IPR006108">
    <property type="entry name" value="3HC_DH_C"/>
</dbReference>
<feature type="domain" description="3-hydroxyacyl-CoA dehydrogenase C-terminal" evidence="2">
    <location>
        <begin position="190"/>
        <end position="286"/>
    </location>
</feature>
<dbReference type="RefSeq" id="WP_209770268.1">
    <property type="nucleotide sequence ID" value="NZ_JAGINP010000023.1"/>
</dbReference>
<dbReference type="Pfam" id="PF00725">
    <property type="entry name" value="3HCDH"/>
    <property type="match status" value="2"/>
</dbReference>
<dbReference type="EC" id="1.1.1.157" evidence="5"/>
<name>A0ABS4ST07_9PROT</name>
<evidence type="ECO:0000259" key="3">
    <source>
        <dbReference type="Pfam" id="PF02737"/>
    </source>
</evidence>
<dbReference type="NCBIfam" id="TIGR02279">
    <property type="entry name" value="PaaC-3OHAcCoADH"/>
    <property type="match status" value="1"/>
</dbReference>
<feature type="domain" description="3-hydroxyacyl-CoA dehydrogenase C-terminal" evidence="2">
    <location>
        <begin position="418"/>
        <end position="497"/>
    </location>
</feature>
<dbReference type="Gene3D" id="1.10.1040.10">
    <property type="entry name" value="N-(1-d-carboxylethyl)-l-norvaline Dehydrogenase, domain 2"/>
    <property type="match status" value="1"/>
</dbReference>
<dbReference type="GO" id="GO:0008691">
    <property type="term" value="F:3-hydroxybutyryl-CoA dehydrogenase activity"/>
    <property type="evidence" value="ECO:0007669"/>
    <property type="project" value="UniProtKB-EC"/>
</dbReference>
<dbReference type="Gene3D" id="3.40.50.720">
    <property type="entry name" value="NAD(P)-binding Rossmann-like Domain"/>
    <property type="match status" value="1"/>
</dbReference>
<reference evidence="5 6" key="1">
    <citation type="submission" date="2021-03" db="EMBL/GenBank/DDBJ databases">
        <title>Genomic Encyclopedia of Type Strains, Phase III (KMG-III): the genomes of soil and plant-associated and newly described type strains.</title>
        <authorList>
            <person name="Whitman W."/>
        </authorList>
    </citation>
    <scope>NUCLEOTIDE SEQUENCE [LARGE SCALE GENOMIC DNA]</scope>
    <source>
        <strain evidence="5 6">IMMIB AFH-6</strain>
    </source>
</reference>
<dbReference type="Pfam" id="PF02737">
    <property type="entry name" value="3HCDH_N"/>
    <property type="match status" value="1"/>
</dbReference>
<dbReference type="SUPFAM" id="SSF51735">
    <property type="entry name" value="NAD(P)-binding Rossmann-fold domains"/>
    <property type="match status" value="1"/>
</dbReference>
<feature type="domain" description="3-hydroxyacyl-CoA dehydrogenase NAD binding" evidence="3">
    <location>
        <begin position="9"/>
        <end position="186"/>
    </location>
</feature>
<keyword evidence="6" id="KW-1185">Reference proteome</keyword>
<feature type="domain" description="3-hydroxybutyryl-CoA dehydrogenase reduced Rossmann-fold" evidence="4">
    <location>
        <begin position="347"/>
        <end position="416"/>
    </location>
</feature>
<comment type="caution">
    <text evidence="5">The sequence shown here is derived from an EMBL/GenBank/DDBJ whole genome shotgun (WGS) entry which is preliminary data.</text>
</comment>
<dbReference type="InterPro" id="IPR041040">
    <property type="entry name" value="3HCDH_RFF"/>
</dbReference>
<sequence>MVPLGRGDTIAVVGCGAMGAGIAQVAAAAGHRVLMADARPGAAAKAAQGIGEALAKLVARGRMTEAARADLLGRLRPVDGLADLAPARLVVEAIVEELEAKRALFRELEGVVAPDAILATNTSSLSVTAIAAPLTRPERVAGLHFFNPAPLMALVEVVSGLATDRAVADTLFATAAAWGKCPVHARSTPGFIVNRVARPFYAEGLRALQEQAADPATLDAVMRECGGFRMGPFELMDLIGHDVNFAVTRSVHAACFGDPRYQPSLIQQELVEAGRLGRKTGRGVYDHSSGALRPAAADLPQVPRPFRVVVEGHLGPAQGLVRAIREAGIAVEERDGAGTLLLDGVTLALTDGRSATRRAAESGCRDLVLFDLAHDYGTATRVAIAAADGASDGAIAAAAGLFQALGKRVSRLDDLPGLLVMRTVAMLANEAADAVLHGVASAADIDTAMTKGVNYPTGPLAWAESIGLDRVVAVLDALAATYGEDRYRASALLRRKVWGGTTFHDRSG</sequence>
<evidence type="ECO:0000256" key="1">
    <source>
        <dbReference type="ARBA" id="ARBA00023002"/>
    </source>
</evidence>
<dbReference type="PANTHER" id="PTHR48075">
    <property type="entry name" value="3-HYDROXYACYL-COA DEHYDROGENASE FAMILY PROTEIN"/>
    <property type="match status" value="1"/>
</dbReference>
<evidence type="ECO:0000259" key="2">
    <source>
        <dbReference type="Pfam" id="PF00725"/>
    </source>
</evidence>
<dbReference type="InterPro" id="IPR008927">
    <property type="entry name" value="6-PGluconate_DH-like_C_sf"/>
</dbReference>
<dbReference type="Proteomes" id="UP000781958">
    <property type="component" value="Unassembled WGS sequence"/>
</dbReference>
<dbReference type="NCBIfam" id="NF006124">
    <property type="entry name" value="PRK08268.1"/>
    <property type="match status" value="1"/>
</dbReference>
<dbReference type="InterPro" id="IPR011967">
    <property type="entry name" value="3-OHacyl-CoA_DH_PaaH"/>
</dbReference>
<evidence type="ECO:0000313" key="6">
    <source>
        <dbReference type="Proteomes" id="UP000781958"/>
    </source>
</evidence>
<dbReference type="EMBL" id="JAGINP010000023">
    <property type="protein sequence ID" value="MBP2295695.1"/>
    <property type="molecule type" value="Genomic_DNA"/>
</dbReference>
<accession>A0ABS4ST07</accession>
<evidence type="ECO:0000259" key="4">
    <source>
        <dbReference type="Pfam" id="PF18321"/>
    </source>
</evidence>
<dbReference type="PANTHER" id="PTHR48075:SF5">
    <property type="entry name" value="3-HYDROXYBUTYRYL-COA DEHYDROGENASE"/>
    <property type="match status" value="1"/>
</dbReference>
<keyword evidence="1 5" id="KW-0560">Oxidoreductase</keyword>
<dbReference type="Pfam" id="PF18321">
    <property type="entry name" value="3HCDH_RFF"/>
    <property type="match status" value="1"/>
</dbReference>
<dbReference type="InterPro" id="IPR036291">
    <property type="entry name" value="NAD(P)-bd_dom_sf"/>
</dbReference>